<dbReference type="OrthoDB" id="256574at2"/>
<organism evidence="1 2">
    <name type="scientific">Paracoccus limosus</name>
    <dbReference type="NCBI Taxonomy" id="913252"/>
    <lineage>
        <taxon>Bacteria</taxon>
        <taxon>Pseudomonadati</taxon>
        <taxon>Pseudomonadota</taxon>
        <taxon>Alphaproteobacteria</taxon>
        <taxon>Rhodobacterales</taxon>
        <taxon>Paracoccaceae</taxon>
        <taxon>Paracoccus</taxon>
    </lineage>
</organism>
<dbReference type="GO" id="GO:0008671">
    <property type="term" value="F:2-dehydro-3-deoxygalactonokinase activity"/>
    <property type="evidence" value="ECO:0007669"/>
    <property type="project" value="InterPro"/>
</dbReference>
<dbReference type="InterPro" id="IPR007729">
    <property type="entry name" value="DGOK"/>
</dbReference>
<dbReference type="EMBL" id="WMIF01000002">
    <property type="protein sequence ID" value="MTH33496.1"/>
    <property type="molecule type" value="Genomic_DNA"/>
</dbReference>
<dbReference type="Proteomes" id="UP000442533">
    <property type="component" value="Unassembled WGS sequence"/>
</dbReference>
<proteinExistence type="predicted"/>
<keyword evidence="1" id="KW-0808">Transferase</keyword>
<comment type="caution">
    <text evidence="1">The sequence shown here is derived from an EMBL/GenBank/DDBJ whole genome shotgun (WGS) entry which is preliminary data.</text>
</comment>
<dbReference type="Gene3D" id="3.30.420.300">
    <property type="entry name" value="2-keto-3-deoxy-galactonokinase, substrate binding domain"/>
    <property type="match status" value="1"/>
</dbReference>
<dbReference type="Pfam" id="PF05035">
    <property type="entry name" value="DGOK"/>
    <property type="match status" value="1"/>
</dbReference>
<keyword evidence="2" id="KW-1185">Reference proteome</keyword>
<evidence type="ECO:0000313" key="2">
    <source>
        <dbReference type="Proteomes" id="UP000442533"/>
    </source>
</evidence>
<dbReference type="InterPro" id="IPR042257">
    <property type="entry name" value="DGOK_C"/>
</dbReference>
<evidence type="ECO:0000313" key="1">
    <source>
        <dbReference type="EMBL" id="MTH33496.1"/>
    </source>
</evidence>
<dbReference type="AlphaFoldDB" id="A0A844GXU8"/>
<sequence length="302" mass="31812">MVRPDWIAVDWGTTRLRAWAMQGNAAQDSRASDQGMGKLAPDQFEPALLDLVADWLPPAGEKPMPVIACGMVGARTGWVEADYRQVPCTPLDPHRATRPPVKDPRLLVHILPGLCQFDPPDVMRGEETQIAGFLAAHPDFHGTLCLPGTHCKWVGIRAGEVIGFHTFMTGELYALLSGQSVLRLTVGDARPEAAAFDAAVAQALAAPETVALHLFPLRAAALLQGLTPAEGAGRLSGLLIGAEIAAARALWSGRHVAVIGAPELSQLYVRGLTMAGGDAYEQDGAALVLAGLSAAATALEKT</sequence>
<dbReference type="RefSeq" id="WP_155063064.1">
    <property type="nucleotide sequence ID" value="NZ_WMIF01000002.1"/>
</dbReference>
<reference evidence="1 2" key="1">
    <citation type="submission" date="2019-11" db="EMBL/GenBank/DDBJ databases">
        <authorList>
            <person name="Dong K."/>
        </authorList>
    </citation>
    <scope>NUCLEOTIDE SEQUENCE [LARGE SCALE GENOMIC DNA]</scope>
    <source>
        <strain evidence="1 2">JCM 17370</strain>
    </source>
</reference>
<protein>
    <submittedName>
        <fullName evidence="1">2-keto-3-deoxy-galactonokinase</fullName>
    </submittedName>
</protein>
<accession>A0A844GXU8</accession>
<gene>
    <name evidence="1" type="ORF">GL279_02660</name>
</gene>
<keyword evidence="1" id="KW-0418">Kinase</keyword>
<name>A0A844GXU8_9RHOB</name>
<dbReference type="Gene3D" id="3.30.420.310">
    <property type="entry name" value="2-keto-3-deoxy-galactonokinase, C-terminal domain"/>
    <property type="match status" value="1"/>
</dbReference>
<dbReference type="InterPro" id="IPR042258">
    <property type="entry name" value="DGOK_N"/>
</dbReference>
<dbReference type="GO" id="GO:0034194">
    <property type="term" value="P:D-galactonate catabolic process"/>
    <property type="evidence" value="ECO:0007669"/>
    <property type="project" value="InterPro"/>
</dbReference>